<dbReference type="EMBL" id="FNQG01000004">
    <property type="protein sequence ID" value="SDZ91290.1"/>
    <property type="molecule type" value="Genomic_DNA"/>
</dbReference>
<evidence type="ECO:0000259" key="4">
    <source>
        <dbReference type="Pfam" id="PF01551"/>
    </source>
</evidence>
<sequence>MSAEKEISKTAEEYTIKFIPPQGGDVRTIRLPINLLKYGVVSLLAGALLFVGSFSYAVYSTFANRNGAAEIEDLRQVNSIQQEQLLQLAKKANSLQEDMNQLKKLEEDIRRLSGAQPLQENQQENASGEQGVDPATHNGQGGPISTPTVQNVSDTLTIVEQGLAVRRQSLTALKEELSQRQQALGIPAVSLPGGTTPAIWPARGVVSSPYGLRWNGSDFHPGIDIANDMGTPIIATADGVVRVAGWNDGGYGNMVDIDHGNGIMTRYGHAMQVAVTAGQYVHRGQVIAYMGSTGFSTGPHVHYEVRINGQAVNPAAYLH</sequence>
<feature type="region of interest" description="Disordered" evidence="2">
    <location>
        <begin position="117"/>
        <end position="150"/>
    </location>
</feature>
<dbReference type="InterPro" id="IPR050570">
    <property type="entry name" value="Cell_wall_metabolism_enzyme"/>
</dbReference>
<proteinExistence type="predicted"/>
<evidence type="ECO:0000256" key="1">
    <source>
        <dbReference type="SAM" id="Coils"/>
    </source>
</evidence>
<protein>
    <submittedName>
        <fullName evidence="5">Murein DD-endopeptidase MepM and murein hydrolase activator NlpD, contain LysM domain</fullName>
    </submittedName>
</protein>
<dbReference type="Gene3D" id="2.70.70.10">
    <property type="entry name" value="Glucose Permease (Domain IIA)"/>
    <property type="match status" value="1"/>
</dbReference>
<keyword evidence="5" id="KW-0378">Hydrolase</keyword>
<reference evidence="5 6" key="1">
    <citation type="submission" date="2016-10" db="EMBL/GenBank/DDBJ databases">
        <authorList>
            <person name="de Groot N.N."/>
        </authorList>
    </citation>
    <scope>NUCLEOTIDE SEQUENCE [LARGE SCALE GENOMIC DNA]</scope>
    <source>
        <strain evidence="5 6">DSM 2872</strain>
    </source>
</reference>
<keyword evidence="1" id="KW-0175">Coiled coil</keyword>
<keyword evidence="3" id="KW-0812">Transmembrane</keyword>
<dbReference type="SUPFAM" id="SSF51261">
    <property type="entry name" value="Duplicated hybrid motif"/>
    <property type="match status" value="1"/>
</dbReference>
<dbReference type="Proteomes" id="UP000183469">
    <property type="component" value="Unassembled WGS sequence"/>
</dbReference>
<dbReference type="AlphaFoldDB" id="A0A1H3WWF6"/>
<dbReference type="PANTHER" id="PTHR21666">
    <property type="entry name" value="PEPTIDASE-RELATED"/>
    <property type="match status" value="1"/>
</dbReference>
<keyword evidence="3" id="KW-0472">Membrane</keyword>
<feature type="domain" description="M23ase beta-sheet core" evidence="4">
    <location>
        <begin position="219"/>
        <end position="314"/>
    </location>
</feature>
<organism evidence="5 6">
    <name type="scientific">Selenomonas ruminantium</name>
    <dbReference type="NCBI Taxonomy" id="971"/>
    <lineage>
        <taxon>Bacteria</taxon>
        <taxon>Bacillati</taxon>
        <taxon>Bacillota</taxon>
        <taxon>Negativicutes</taxon>
        <taxon>Selenomonadales</taxon>
        <taxon>Selenomonadaceae</taxon>
        <taxon>Selenomonas</taxon>
    </lineage>
</organism>
<dbReference type="RefSeq" id="WP_074671603.1">
    <property type="nucleotide sequence ID" value="NZ_FNQG01000004.1"/>
</dbReference>
<keyword evidence="3" id="KW-1133">Transmembrane helix</keyword>
<dbReference type="OrthoDB" id="9809488at2"/>
<dbReference type="InterPro" id="IPR016047">
    <property type="entry name" value="M23ase_b-sheet_dom"/>
</dbReference>
<evidence type="ECO:0000256" key="2">
    <source>
        <dbReference type="SAM" id="MobiDB-lite"/>
    </source>
</evidence>
<dbReference type="GO" id="GO:0004222">
    <property type="term" value="F:metalloendopeptidase activity"/>
    <property type="evidence" value="ECO:0007669"/>
    <property type="project" value="TreeGrafter"/>
</dbReference>
<dbReference type="Pfam" id="PF01551">
    <property type="entry name" value="Peptidase_M23"/>
    <property type="match status" value="1"/>
</dbReference>
<name>A0A1H3WWF6_SELRU</name>
<evidence type="ECO:0000313" key="6">
    <source>
        <dbReference type="Proteomes" id="UP000183469"/>
    </source>
</evidence>
<dbReference type="PANTHER" id="PTHR21666:SF270">
    <property type="entry name" value="MUREIN HYDROLASE ACTIVATOR ENVC"/>
    <property type="match status" value="1"/>
</dbReference>
<gene>
    <name evidence="5" type="ORF">SAMN05660648_01224</name>
</gene>
<feature type="compositionally biased region" description="Polar residues" evidence="2">
    <location>
        <begin position="117"/>
        <end position="128"/>
    </location>
</feature>
<evidence type="ECO:0000256" key="3">
    <source>
        <dbReference type="SAM" id="Phobius"/>
    </source>
</evidence>
<feature type="coiled-coil region" evidence="1">
    <location>
        <begin position="71"/>
        <end position="115"/>
    </location>
</feature>
<accession>A0A1H3WWF6</accession>
<feature type="transmembrane region" description="Helical" evidence="3">
    <location>
        <begin position="35"/>
        <end position="59"/>
    </location>
</feature>
<dbReference type="InterPro" id="IPR011055">
    <property type="entry name" value="Dup_hybrid_motif"/>
</dbReference>
<evidence type="ECO:0000313" key="5">
    <source>
        <dbReference type="EMBL" id="SDZ91290.1"/>
    </source>
</evidence>
<dbReference type="CDD" id="cd12797">
    <property type="entry name" value="M23_peptidase"/>
    <property type="match status" value="1"/>
</dbReference>